<evidence type="ECO:0000313" key="2">
    <source>
        <dbReference type="Proteomes" id="UP000229334"/>
    </source>
</evidence>
<name>A0A2H0BK54_9BACT</name>
<reference evidence="1 2" key="1">
    <citation type="submission" date="2017-09" db="EMBL/GenBank/DDBJ databases">
        <title>Depth-based differentiation of microbial function through sediment-hosted aquifers and enrichment of novel symbionts in the deep terrestrial subsurface.</title>
        <authorList>
            <person name="Probst A.J."/>
            <person name="Ladd B."/>
            <person name="Jarett J.K."/>
            <person name="Geller-Mcgrath D.E."/>
            <person name="Sieber C.M."/>
            <person name="Emerson J.B."/>
            <person name="Anantharaman K."/>
            <person name="Thomas B.C."/>
            <person name="Malmstrom R."/>
            <person name="Stieglmeier M."/>
            <person name="Klingl A."/>
            <person name="Woyke T."/>
            <person name="Ryan C.M."/>
            <person name="Banfield J.F."/>
        </authorList>
    </citation>
    <scope>NUCLEOTIDE SEQUENCE [LARGE SCALE GENOMIC DNA]</scope>
    <source>
        <strain evidence="1">CG22_combo_CG10-13_8_21_14_all_37_9</strain>
    </source>
</reference>
<dbReference type="InterPro" id="IPR036388">
    <property type="entry name" value="WH-like_DNA-bd_sf"/>
</dbReference>
<organism evidence="1 2">
    <name type="scientific">Candidatus Vogelbacteria bacterium CG22_combo_CG10-13_8_21_14_all_37_9</name>
    <dbReference type="NCBI Taxonomy" id="1975046"/>
    <lineage>
        <taxon>Bacteria</taxon>
        <taxon>Candidatus Vogeliibacteriota</taxon>
    </lineage>
</organism>
<dbReference type="AlphaFoldDB" id="A0A2H0BK54"/>
<comment type="caution">
    <text evidence="1">The sequence shown here is derived from an EMBL/GenBank/DDBJ whole genome shotgun (WGS) entry which is preliminary data.</text>
</comment>
<protein>
    <recommendedName>
        <fullName evidence="3">HTH deoR-type domain-containing protein</fullName>
    </recommendedName>
</protein>
<dbReference type="Proteomes" id="UP000229334">
    <property type="component" value="Unassembled WGS sequence"/>
</dbReference>
<evidence type="ECO:0000313" key="1">
    <source>
        <dbReference type="EMBL" id="PIP58042.1"/>
    </source>
</evidence>
<proteinExistence type="predicted"/>
<dbReference type="EMBL" id="PCSX01000036">
    <property type="protein sequence ID" value="PIP58042.1"/>
    <property type="molecule type" value="Genomic_DNA"/>
</dbReference>
<sequence>MDNLNDNNLKDINVLSDKSQRVAKAVYLVSSFISDNDPIKRKLKEQALLLLEDSQNFVQKNSVLDDSSASTDFLRLERLANHFQLLFSWLDLATASGFISEMNFSILRQEISALLESIKYLNDPQSLHKFISQATSNSLHSTSSSSESNLKDKYLNPKIVLNATGRSANYPKLKSSNKTVSKSESLVSQVLSKAQDKLNRKKNILNFVTGRGWTSIKDIATVITNCSEKTIQRELLELVEKGQLKKQGERRWSRYMAV</sequence>
<dbReference type="Gene3D" id="1.10.10.10">
    <property type="entry name" value="Winged helix-like DNA-binding domain superfamily/Winged helix DNA-binding domain"/>
    <property type="match status" value="1"/>
</dbReference>
<accession>A0A2H0BK54</accession>
<gene>
    <name evidence="1" type="ORF">COX02_02435</name>
</gene>
<evidence type="ECO:0008006" key="3">
    <source>
        <dbReference type="Google" id="ProtNLM"/>
    </source>
</evidence>